<comment type="similarity">
    <text evidence="2">Belongs to the AzlC family.</text>
</comment>
<dbReference type="Proteomes" id="UP000284177">
    <property type="component" value="Unassembled WGS sequence"/>
</dbReference>
<feature type="transmembrane region" description="Helical" evidence="8">
    <location>
        <begin position="184"/>
        <end position="201"/>
    </location>
</feature>
<keyword evidence="4" id="KW-1003">Cell membrane</keyword>
<feature type="transmembrane region" description="Helical" evidence="8">
    <location>
        <begin position="39"/>
        <end position="61"/>
    </location>
</feature>
<dbReference type="GO" id="GO:0005886">
    <property type="term" value="C:plasma membrane"/>
    <property type="evidence" value="ECO:0007669"/>
    <property type="project" value="UniProtKB-SubCell"/>
</dbReference>
<evidence type="ECO:0000256" key="3">
    <source>
        <dbReference type="ARBA" id="ARBA00022448"/>
    </source>
</evidence>
<keyword evidence="10" id="KW-1185">Reference proteome</keyword>
<name>A0A419SXU3_9FIRM</name>
<dbReference type="EMBL" id="MCIB01000036">
    <property type="protein sequence ID" value="RKD30016.1"/>
    <property type="molecule type" value="Genomic_DNA"/>
</dbReference>
<accession>A0A419SXU3</accession>
<dbReference type="InterPro" id="IPR011606">
    <property type="entry name" value="Brnchd-chn_aa_trnsp_permease"/>
</dbReference>
<dbReference type="OrthoDB" id="3177005at2"/>
<evidence type="ECO:0000313" key="9">
    <source>
        <dbReference type="EMBL" id="RKD30016.1"/>
    </source>
</evidence>
<dbReference type="PANTHER" id="PTHR34979">
    <property type="entry name" value="INNER MEMBRANE PROTEIN YGAZ"/>
    <property type="match status" value="1"/>
</dbReference>
<evidence type="ECO:0000256" key="7">
    <source>
        <dbReference type="ARBA" id="ARBA00023136"/>
    </source>
</evidence>
<dbReference type="PANTHER" id="PTHR34979:SF1">
    <property type="entry name" value="INNER MEMBRANE PROTEIN YGAZ"/>
    <property type="match status" value="1"/>
</dbReference>
<evidence type="ECO:0000256" key="2">
    <source>
        <dbReference type="ARBA" id="ARBA00010735"/>
    </source>
</evidence>
<dbReference type="RefSeq" id="WP_120170222.1">
    <property type="nucleotide sequence ID" value="NZ_MCIB01000036.1"/>
</dbReference>
<proteinExistence type="inferred from homology"/>
<protein>
    <submittedName>
        <fullName evidence="9">Branched-chain amino acid ABC transporter permease</fullName>
    </submittedName>
</protein>
<keyword evidence="5 8" id="KW-0812">Transmembrane</keyword>
<sequence length="240" mass="25818">MKFTNSFISGMKRGLPIALGYVPIAITFGLIAKSQGVPNYISIMMSALVFAGASQFVAINLLALGTGYLQIVVTTFIVNLRHFLMTASISQRIKGTVSQKWMPVLAFGITDETFSFISLSPSEKLSSGFIFGINTIAYIAWVSGTALGTFLGKSLPEILQTSMGISLYVMFIGLLVPSFKKSRSIVIISLLSAGISSLLYWGPSVLTSIPKGWKIIITTVLASAIGVLIFPEEKEVESVE</sequence>
<evidence type="ECO:0000256" key="1">
    <source>
        <dbReference type="ARBA" id="ARBA00004651"/>
    </source>
</evidence>
<evidence type="ECO:0000256" key="8">
    <source>
        <dbReference type="SAM" id="Phobius"/>
    </source>
</evidence>
<feature type="transmembrane region" description="Helical" evidence="8">
    <location>
        <begin position="15"/>
        <end position="32"/>
    </location>
</feature>
<comment type="subcellular location">
    <subcellularLocation>
        <location evidence="1">Cell membrane</location>
        <topology evidence="1">Multi-pass membrane protein</topology>
    </subcellularLocation>
</comment>
<gene>
    <name evidence="9" type="ORF">BET03_04745</name>
</gene>
<evidence type="ECO:0000256" key="6">
    <source>
        <dbReference type="ARBA" id="ARBA00022989"/>
    </source>
</evidence>
<comment type="caution">
    <text evidence="9">The sequence shown here is derived from an EMBL/GenBank/DDBJ whole genome shotgun (WGS) entry which is preliminary data.</text>
</comment>
<feature type="transmembrane region" description="Helical" evidence="8">
    <location>
        <begin position="158"/>
        <end position="177"/>
    </location>
</feature>
<feature type="transmembrane region" description="Helical" evidence="8">
    <location>
        <begin position="67"/>
        <end position="84"/>
    </location>
</feature>
<keyword evidence="7 8" id="KW-0472">Membrane</keyword>
<feature type="transmembrane region" description="Helical" evidence="8">
    <location>
        <begin position="129"/>
        <end position="152"/>
    </location>
</feature>
<keyword evidence="6 8" id="KW-1133">Transmembrane helix</keyword>
<evidence type="ECO:0000256" key="5">
    <source>
        <dbReference type="ARBA" id="ARBA00022692"/>
    </source>
</evidence>
<feature type="transmembrane region" description="Helical" evidence="8">
    <location>
        <begin position="213"/>
        <end position="230"/>
    </location>
</feature>
<keyword evidence="3" id="KW-0813">Transport</keyword>
<dbReference type="Pfam" id="PF03591">
    <property type="entry name" value="AzlC"/>
    <property type="match status" value="1"/>
</dbReference>
<organism evidence="9 10">
    <name type="scientific">Thermohalobacter berrensis</name>
    <dbReference type="NCBI Taxonomy" id="99594"/>
    <lineage>
        <taxon>Bacteria</taxon>
        <taxon>Bacillati</taxon>
        <taxon>Bacillota</taxon>
        <taxon>Tissierellia</taxon>
        <taxon>Tissierellales</taxon>
        <taxon>Thermohalobacteraceae</taxon>
        <taxon>Thermohalobacter</taxon>
    </lineage>
</organism>
<evidence type="ECO:0000256" key="4">
    <source>
        <dbReference type="ARBA" id="ARBA00022475"/>
    </source>
</evidence>
<dbReference type="GO" id="GO:1903785">
    <property type="term" value="P:L-valine transmembrane transport"/>
    <property type="evidence" value="ECO:0007669"/>
    <property type="project" value="TreeGrafter"/>
</dbReference>
<reference evidence="9 10" key="1">
    <citation type="submission" date="2016-08" db="EMBL/GenBank/DDBJ databases">
        <title>Novel Firmicutes and Novel Genomes.</title>
        <authorList>
            <person name="Poppleton D.I."/>
            <person name="Gribaldo S."/>
        </authorList>
    </citation>
    <scope>NUCLEOTIDE SEQUENCE [LARGE SCALE GENOMIC DNA]</scope>
    <source>
        <strain evidence="9 10">CTT3</strain>
    </source>
</reference>
<dbReference type="AlphaFoldDB" id="A0A419SXU3"/>
<evidence type="ECO:0000313" key="10">
    <source>
        <dbReference type="Proteomes" id="UP000284177"/>
    </source>
</evidence>